<keyword evidence="3" id="KW-0503">Monooxygenase</keyword>
<name>A0A7W8A6A7_9ACTN</name>
<dbReference type="PANTHER" id="PTHR43244">
    <property type="match status" value="1"/>
</dbReference>
<protein>
    <submittedName>
        <fullName evidence="3">Alkanesulfonate monooxygenase SsuD/methylene tetrahydromethanopterin reductase-like flavin-dependent oxidoreductase (Luciferase family)</fullName>
    </submittedName>
</protein>
<evidence type="ECO:0000259" key="2">
    <source>
        <dbReference type="Pfam" id="PF00296"/>
    </source>
</evidence>
<dbReference type="Pfam" id="PF00296">
    <property type="entry name" value="Bac_luciferase"/>
    <property type="match status" value="1"/>
</dbReference>
<dbReference type="GO" id="GO:0016705">
    <property type="term" value="F:oxidoreductase activity, acting on paired donors, with incorporation or reduction of molecular oxygen"/>
    <property type="evidence" value="ECO:0007669"/>
    <property type="project" value="InterPro"/>
</dbReference>
<organism evidence="3 4">
    <name type="scientific">Nonomuraea endophytica</name>
    <dbReference type="NCBI Taxonomy" id="714136"/>
    <lineage>
        <taxon>Bacteria</taxon>
        <taxon>Bacillati</taxon>
        <taxon>Actinomycetota</taxon>
        <taxon>Actinomycetes</taxon>
        <taxon>Streptosporangiales</taxon>
        <taxon>Streptosporangiaceae</taxon>
        <taxon>Nonomuraea</taxon>
    </lineage>
</organism>
<keyword evidence="4" id="KW-1185">Reference proteome</keyword>
<proteinExistence type="predicted"/>
<dbReference type="InterPro" id="IPR036661">
    <property type="entry name" value="Luciferase-like_sf"/>
</dbReference>
<accession>A0A7W8A6A7</accession>
<evidence type="ECO:0000256" key="1">
    <source>
        <dbReference type="ARBA" id="ARBA00023002"/>
    </source>
</evidence>
<sequence>MRLSLSFSGFGPLPPTLRAAAAAEGAGLDGVWMCEHLGFTDAVVPAAAVLARTERIEVGLVGPAPIARHPALLAMELASLAALAPGRVRVQVGLGDARLAGMLGGDHRRGVRVAGEYVNALRQLLDSEQVDGEFAGHRFAGCAIVAPPAQPAIDLLAVRPRMLELAGQVADGVSLTAGASLGYLAGAVNAVVKTLAEAGRDRSDFRISATVLGAIGDDEESAAAMLRPILRTFDAAGYAVTAPGLFDPAALAEAETGRLPMADLLTTAALSELALVATPDTLPRALARLAATGVDEVALGLVNPPEQVPGLLESLGQARP</sequence>
<dbReference type="InterPro" id="IPR011251">
    <property type="entry name" value="Luciferase-like_dom"/>
</dbReference>
<dbReference type="PANTHER" id="PTHR43244:SF1">
    <property type="entry name" value="5,10-METHYLENETETRAHYDROMETHANOPTERIN REDUCTASE"/>
    <property type="match status" value="1"/>
</dbReference>
<dbReference type="InterPro" id="IPR050564">
    <property type="entry name" value="F420-G6PD/mer"/>
</dbReference>
<dbReference type="GO" id="GO:0004497">
    <property type="term" value="F:monooxygenase activity"/>
    <property type="evidence" value="ECO:0007669"/>
    <property type="project" value="UniProtKB-KW"/>
</dbReference>
<comment type="caution">
    <text evidence="3">The sequence shown here is derived from an EMBL/GenBank/DDBJ whole genome shotgun (WGS) entry which is preliminary data.</text>
</comment>
<dbReference type="SUPFAM" id="SSF51679">
    <property type="entry name" value="Bacterial luciferase-like"/>
    <property type="match status" value="1"/>
</dbReference>
<dbReference type="Proteomes" id="UP000568380">
    <property type="component" value="Unassembled WGS sequence"/>
</dbReference>
<evidence type="ECO:0000313" key="3">
    <source>
        <dbReference type="EMBL" id="MBB5079461.1"/>
    </source>
</evidence>
<reference evidence="3 4" key="1">
    <citation type="submission" date="2020-08" db="EMBL/GenBank/DDBJ databases">
        <title>Genomic Encyclopedia of Type Strains, Phase IV (KMG-IV): sequencing the most valuable type-strain genomes for metagenomic binning, comparative biology and taxonomic classification.</title>
        <authorList>
            <person name="Goeker M."/>
        </authorList>
    </citation>
    <scope>NUCLEOTIDE SEQUENCE [LARGE SCALE GENOMIC DNA]</scope>
    <source>
        <strain evidence="3 4">DSM 45385</strain>
    </source>
</reference>
<dbReference type="RefSeq" id="WP_184965080.1">
    <property type="nucleotide sequence ID" value="NZ_JACHIN010000006.1"/>
</dbReference>
<gene>
    <name evidence="3" type="ORF">HNR40_004947</name>
</gene>
<dbReference type="EMBL" id="JACHIN010000006">
    <property type="protein sequence ID" value="MBB5079461.1"/>
    <property type="molecule type" value="Genomic_DNA"/>
</dbReference>
<keyword evidence="1" id="KW-0560">Oxidoreductase</keyword>
<dbReference type="AlphaFoldDB" id="A0A7W8A6A7"/>
<evidence type="ECO:0000313" key="4">
    <source>
        <dbReference type="Proteomes" id="UP000568380"/>
    </source>
</evidence>
<dbReference type="Gene3D" id="3.20.20.30">
    <property type="entry name" value="Luciferase-like domain"/>
    <property type="match status" value="1"/>
</dbReference>
<feature type="domain" description="Luciferase-like" evidence="2">
    <location>
        <begin position="13"/>
        <end position="296"/>
    </location>
</feature>